<dbReference type="KEGG" id="coh:EAV92_18325"/>
<dbReference type="InterPro" id="IPR048147">
    <property type="entry name" value="CBO0543-like"/>
</dbReference>
<evidence type="ECO:0000256" key="1">
    <source>
        <dbReference type="SAM" id="Phobius"/>
    </source>
</evidence>
<feature type="transmembrane region" description="Helical" evidence="1">
    <location>
        <begin position="37"/>
        <end position="54"/>
    </location>
</feature>
<name>A0A3G3K1Q1_9BACL</name>
<protein>
    <submittedName>
        <fullName evidence="2">Uncharacterized protein</fullName>
    </submittedName>
</protein>
<reference evidence="2 3" key="1">
    <citation type="submission" date="2018-10" db="EMBL/GenBank/DDBJ databases">
        <title>Genome Sequence of Cohnella sp.</title>
        <authorList>
            <person name="Srinivasan S."/>
            <person name="Kim M.K."/>
        </authorList>
    </citation>
    <scope>NUCLEOTIDE SEQUENCE [LARGE SCALE GENOMIC DNA]</scope>
    <source>
        <strain evidence="2 3">18JY8-7</strain>
    </source>
</reference>
<feature type="transmembrane region" description="Helical" evidence="1">
    <location>
        <begin position="160"/>
        <end position="184"/>
    </location>
</feature>
<proteinExistence type="predicted"/>
<feature type="transmembrane region" description="Helical" evidence="1">
    <location>
        <begin position="98"/>
        <end position="120"/>
    </location>
</feature>
<evidence type="ECO:0000313" key="2">
    <source>
        <dbReference type="EMBL" id="AYQ74352.1"/>
    </source>
</evidence>
<feature type="transmembrane region" description="Helical" evidence="1">
    <location>
        <begin position="127"/>
        <end position="154"/>
    </location>
</feature>
<keyword evidence="1" id="KW-0472">Membrane</keyword>
<dbReference type="EMBL" id="CP033433">
    <property type="protein sequence ID" value="AYQ74352.1"/>
    <property type="molecule type" value="Genomic_DNA"/>
</dbReference>
<accession>A0A3G3K1Q1</accession>
<gene>
    <name evidence="2" type="ORF">EAV92_18325</name>
</gene>
<keyword evidence="3" id="KW-1185">Reference proteome</keyword>
<feature type="transmembrane region" description="Helical" evidence="1">
    <location>
        <begin position="61"/>
        <end position="78"/>
    </location>
</feature>
<dbReference type="AlphaFoldDB" id="A0A3G3K1Q1"/>
<keyword evidence="1" id="KW-0812">Transmembrane</keyword>
<dbReference type="Proteomes" id="UP000269097">
    <property type="component" value="Chromosome"/>
</dbReference>
<keyword evidence="1" id="KW-1133">Transmembrane helix</keyword>
<evidence type="ECO:0000313" key="3">
    <source>
        <dbReference type="Proteomes" id="UP000269097"/>
    </source>
</evidence>
<dbReference type="NCBIfam" id="NF041644">
    <property type="entry name" value="CBO0543_fam"/>
    <property type="match status" value="1"/>
</dbReference>
<organism evidence="2 3">
    <name type="scientific">Cohnella candidum</name>
    <dbReference type="NCBI Taxonomy" id="2674991"/>
    <lineage>
        <taxon>Bacteria</taxon>
        <taxon>Bacillati</taxon>
        <taxon>Bacillota</taxon>
        <taxon>Bacilli</taxon>
        <taxon>Bacillales</taxon>
        <taxon>Paenibacillaceae</taxon>
        <taxon>Cohnella</taxon>
    </lineage>
</organism>
<dbReference type="RefSeq" id="WP_123042433.1">
    <property type="nucleotide sequence ID" value="NZ_CP033433.1"/>
</dbReference>
<sequence length="194" mass="22481">MTSEQQQAVERIRQANQSVSNGITDYWNDYSNYTSPYFWTCLMLLLVPLAVLFIKLDKSQAFRLGFFGLCVHMVFSYTDHLGVMRGWWEYPYKVLPFIPVNIALDAALVPVCFMLVYQWAMKRGVNVYLSLIVLCAIFAFVVKPLLSLIDMFYLFEWMNFVYLFGFYVVIAVISVTLTNLFAYLQRTSTPGGAW</sequence>